<evidence type="ECO:0000313" key="2">
    <source>
        <dbReference type="EMBL" id="KAK9901199.1"/>
    </source>
</evidence>
<feature type="region of interest" description="Disordered" evidence="1">
    <location>
        <begin position="444"/>
        <end position="484"/>
    </location>
</feature>
<dbReference type="InterPro" id="IPR032675">
    <property type="entry name" value="LRR_dom_sf"/>
</dbReference>
<dbReference type="PANTHER" id="PTHR11017:SF555">
    <property type="entry name" value="TIR-NBS-LRR RCT1-LIKE RESISTANCE PROTEIN"/>
    <property type="match status" value="1"/>
</dbReference>
<organism evidence="2 3">
    <name type="scientific">Rubus argutus</name>
    <name type="common">Southern blackberry</name>
    <dbReference type="NCBI Taxonomy" id="59490"/>
    <lineage>
        <taxon>Eukaryota</taxon>
        <taxon>Viridiplantae</taxon>
        <taxon>Streptophyta</taxon>
        <taxon>Embryophyta</taxon>
        <taxon>Tracheophyta</taxon>
        <taxon>Spermatophyta</taxon>
        <taxon>Magnoliopsida</taxon>
        <taxon>eudicotyledons</taxon>
        <taxon>Gunneridae</taxon>
        <taxon>Pentapetalae</taxon>
        <taxon>rosids</taxon>
        <taxon>fabids</taxon>
        <taxon>Rosales</taxon>
        <taxon>Rosaceae</taxon>
        <taxon>Rosoideae</taxon>
        <taxon>Rosoideae incertae sedis</taxon>
        <taxon>Rubus</taxon>
    </lineage>
</organism>
<dbReference type="EMBL" id="JBEDUW010000315">
    <property type="protein sequence ID" value="KAK9901199.1"/>
    <property type="molecule type" value="Genomic_DNA"/>
</dbReference>
<name>A0AAW1VK22_RUBAR</name>
<keyword evidence="3" id="KW-1185">Reference proteome</keyword>
<gene>
    <name evidence="2" type="ORF">M0R45_002170</name>
</gene>
<dbReference type="InterPro" id="IPR044974">
    <property type="entry name" value="Disease_R_plants"/>
</dbReference>
<evidence type="ECO:0000256" key="1">
    <source>
        <dbReference type="SAM" id="MobiDB-lite"/>
    </source>
</evidence>
<protein>
    <submittedName>
        <fullName evidence="2">Uncharacterized protein</fullName>
    </submittedName>
</protein>
<dbReference type="AlphaFoldDB" id="A0AAW1VK22"/>
<sequence>MKNLRYFSSSEDVCYSGNIDFLSNKLRWLDWSKCPIQSFPSNFHPKELVALNIPDSSHITRLWEGRKVFPNLTYMNLSGCASLMELPEIIGKMDSLIELDLSGSGIKELHPSIGYLIGLEELYLQNCENLSTLPCSIYGLQNLEWLNLSTFSKLVTFPANTRSLHGDNGDDSLSLPKLKVLEGKESQGIEWINLWNCQGLCDNLGYNMDKLERILLNNQENSPFGVVFPGSITAEVAKWFGCWENVIGKEIVPCNCGQSFVMRLWPPSAPQRGPCYNTCDCECSITISKNLKWENIGLAICVVFEEGKQYYFEYEISINEVCITPFGDDPWTSPSSSSTSDEKGWSRTLTNYNEESCSYRLESEFKFEFWCPQSKEDVYFSSRTDSTSDHVWLRYITLPIESKAEVDDQKGCSSPYYMCELDCPPNSKRNIESCGVHLVCQQSKDDEYSSDKVFVEPTQQNRHRTGLLESENPQQNKHRGPDSM</sequence>
<evidence type="ECO:0000313" key="3">
    <source>
        <dbReference type="Proteomes" id="UP001457282"/>
    </source>
</evidence>
<proteinExistence type="predicted"/>
<feature type="compositionally biased region" description="Basic and acidic residues" evidence="1">
    <location>
        <begin position="444"/>
        <end position="454"/>
    </location>
</feature>
<comment type="caution">
    <text evidence="2">The sequence shown here is derived from an EMBL/GenBank/DDBJ whole genome shotgun (WGS) entry which is preliminary data.</text>
</comment>
<dbReference type="PANTHER" id="PTHR11017">
    <property type="entry name" value="LEUCINE-RICH REPEAT-CONTAINING PROTEIN"/>
    <property type="match status" value="1"/>
</dbReference>
<dbReference type="SUPFAM" id="SSF52058">
    <property type="entry name" value="L domain-like"/>
    <property type="match status" value="1"/>
</dbReference>
<dbReference type="Proteomes" id="UP001457282">
    <property type="component" value="Unassembled WGS sequence"/>
</dbReference>
<dbReference type="GO" id="GO:0006952">
    <property type="term" value="P:defense response"/>
    <property type="evidence" value="ECO:0007669"/>
    <property type="project" value="InterPro"/>
</dbReference>
<accession>A0AAW1VK22</accession>
<reference evidence="2 3" key="1">
    <citation type="journal article" date="2023" name="G3 (Bethesda)">
        <title>A chromosome-length genome assembly and annotation of blackberry (Rubus argutus, cv. 'Hillquist').</title>
        <authorList>
            <person name="Bruna T."/>
            <person name="Aryal R."/>
            <person name="Dudchenko O."/>
            <person name="Sargent D.J."/>
            <person name="Mead D."/>
            <person name="Buti M."/>
            <person name="Cavallini A."/>
            <person name="Hytonen T."/>
            <person name="Andres J."/>
            <person name="Pham M."/>
            <person name="Weisz D."/>
            <person name="Mascagni F."/>
            <person name="Usai G."/>
            <person name="Natali L."/>
            <person name="Bassil N."/>
            <person name="Fernandez G.E."/>
            <person name="Lomsadze A."/>
            <person name="Armour M."/>
            <person name="Olukolu B."/>
            <person name="Poorten T."/>
            <person name="Britton C."/>
            <person name="Davik J."/>
            <person name="Ashrafi H."/>
            <person name="Aiden E.L."/>
            <person name="Borodovsky M."/>
            <person name="Worthington M."/>
        </authorList>
    </citation>
    <scope>NUCLEOTIDE SEQUENCE [LARGE SCALE GENOMIC DNA]</scope>
    <source>
        <strain evidence="2">PI 553951</strain>
    </source>
</reference>
<dbReference type="Gene3D" id="3.80.10.10">
    <property type="entry name" value="Ribonuclease Inhibitor"/>
    <property type="match status" value="1"/>
</dbReference>